<dbReference type="AlphaFoldDB" id="A0A812CDU5"/>
<accession>A0A812CDU5</accession>
<evidence type="ECO:0000313" key="3">
    <source>
        <dbReference type="Proteomes" id="UP000597762"/>
    </source>
</evidence>
<evidence type="ECO:0000313" key="2">
    <source>
        <dbReference type="EMBL" id="CAE1259327.1"/>
    </source>
</evidence>
<evidence type="ECO:0000256" key="1">
    <source>
        <dbReference type="SAM" id="Phobius"/>
    </source>
</evidence>
<dbReference type="Proteomes" id="UP000597762">
    <property type="component" value="Unassembled WGS sequence"/>
</dbReference>
<sequence length="164" mass="18124">MFTLKKKNDEECGFNFFLLSVTQHTQLQVTSSSSVLQLFSPRSELFSLPSEVNSSLCLPGLNCSACLACNFIACLACSSSAGLACSSSYLLQFFCLQPQLFCLSGLQFFGLSGLQLFCLSGLQFFGLSIYLMQYISISKPFLFISIYLSIYLSISESQSVHIER</sequence>
<proteinExistence type="predicted"/>
<organism evidence="2 3">
    <name type="scientific">Acanthosepion pharaonis</name>
    <name type="common">Pharaoh cuttlefish</name>
    <name type="synonym">Sepia pharaonis</name>
    <dbReference type="NCBI Taxonomy" id="158019"/>
    <lineage>
        <taxon>Eukaryota</taxon>
        <taxon>Metazoa</taxon>
        <taxon>Spiralia</taxon>
        <taxon>Lophotrochozoa</taxon>
        <taxon>Mollusca</taxon>
        <taxon>Cephalopoda</taxon>
        <taxon>Coleoidea</taxon>
        <taxon>Decapodiformes</taxon>
        <taxon>Sepiida</taxon>
        <taxon>Sepiina</taxon>
        <taxon>Sepiidae</taxon>
        <taxon>Acanthosepion</taxon>
    </lineage>
</organism>
<comment type="caution">
    <text evidence="2">The sequence shown here is derived from an EMBL/GenBank/DDBJ whole genome shotgun (WGS) entry which is preliminary data.</text>
</comment>
<gene>
    <name evidence="2" type="ORF">SPHA_31644</name>
</gene>
<keyword evidence="1" id="KW-0472">Membrane</keyword>
<protein>
    <submittedName>
        <fullName evidence="2">Uncharacterized protein</fullName>
    </submittedName>
</protein>
<reference evidence="2" key="1">
    <citation type="submission" date="2021-01" db="EMBL/GenBank/DDBJ databases">
        <authorList>
            <person name="Li R."/>
            <person name="Bekaert M."/>
        </authorList>
    </citation>
    <scope>NUCLEOTIDE SEQUENCE</scope>
    <source>
        <strain evidence="2">Farmed</strain>
    </source>
</reference>
<dbReference type="EMBL" id="CAHIKZ030001304">
    <property type="protein sequence ID" value="CAE1259327.1"/>
    <property type="molecule type" value="Genomic_DNA"/>
</dbReference>
<keyword evidence="1" id="KW-0812">Transmembrane</keyword>
<name>A0A812CDU5_ACAPH</name>
<keyword evidence="1" id="KW-1133">Transmembrane helix</keyword>
<feature type="transmembrane region" description="Helical" evidence="1">
    <location>
        <begin position="100"/>
        <end position="125"/>
    </location>
</feature>
<keyword evidence="3" id="KW-1185">Reference proteome</keyword>